<evidence type="ECO:0000256" key="2">
    <source>
        <dbReference type="SAM" id="Phobius"/>
    </source>
</evidence>
<proteinExistence type="predicted"/>
<dbReference type="AlphaFoldDB" id="A0A6C0EQH6"/>
<name>A0A6C0EQH6_9ZZZZ</name>
<feature type="transmembrane region" description="Helical" evidence="2">
    <location>
        <begin position="6"/>
        <end position="32"/>
    </location>
</feature>
<reference evidence="3" key="1">
    <citation type="journal article" date="2020" name="Nature">
        <title>Giant virus diversity and host interactions through global metagenomics.</title>
        <authorList>
            <person name="Schulz F."/>
            <person name="Roux S."/>
            <person name="Paez-Espino D."/>
            <person name="Jungbluth S."/>
            <person name="Walsh D.A."/>
            <person name="Denef V.J."/>
            <person name="McMahon K.D."/>
            <person name="Konstantinidis K.T."/>
            <person name="Eloe-Fadrosh E.A."/>
            <person name="Kyrpides N.C."/>
            <person name="Woyke T."/>
        </authorList>
    </citation>
    <scope>NUCLEOTIDE SEQUENCE</scope>
    <source>
        <strain evidence="3">GVMAG-M-3300009151-35</strain>
    </source>
</reference>
<keyword evidence="2" id="KW-1133">Transmembrane helix</keyword>
<feature type="coiled-coil region" evidence="1">
    <location>
        <begin position="25"/>
        <end position="94"/>
    </location>
</feature>
<keyword evidence="2" id="KW-0812">Transmembrane</keyword>
<accession>A0A6C0EQH6</accession>
<sequence>MTLIEGLLISISVCLISFLLIYIQITAAIIIIKNLENKNKDLENIITEMRETNKELVNRNKIIKNIITEIIDTNKELKNTNAEMREINKKLENTNT</sequence>
<protein>
    <submittedName>
        <fullName evidence="3">Uncharacterized protein</fullName>
    </submittedName>
</protein>
<evidence type="ECO:0000256" key="1">
    <source>
        <dbReference type="SAM" id="Coils"/>
    </source>
</evidence>
<keyword evidence="2" id="KW-0472">Membrane</keyword>
<dbReference type="EMBL" id="MN738903">
    <property type="protein sequence ID" value="QHT30589.1"/>
    <property type="molecule type" value="Genomic_DNA"/>
</dbReference>
<evidence type="ECO:0000313" key="3">
    <source>
        <dbReference type="EMBL" id="QHT30589.1"/>
    </source>
</evidence>
<organism evidence="3">
    <name type="scientific">viral metagenome</name>
    <dbReference type="NCBI Taxonomy" id="1070528"/>
    <lineage>
        <taxon>unclassified sequences</taxon>
        <taxon>metagenomes</taxon>
        <taxon>organismal metagenomes</taxon>
    </lineage>
</organism>
<keyword evidence="1" id="KW-0175">Coiled coil</keyword>